<gene>
    <name evidence="2" type="ORF">DERP_010918</name>
</gene>
<keyword evidence="1" id="KW-1133">Transmembrane helix</keyword>
<accession>A0ABQ8JUR4</accession>
<dbReference type="EMBL" id="NJHN03000011">
    <property type="protein sequence ID" value="KAH9426350.1"/>
    <property type="molecule type" value="Genomic_DNA"/>
</dbReference>
<evidence type="ECO:0000313" key="2">
    <source>
        <dbReference type="EMBL" id="KAH9426350.1"/>
    </source>
</evidence>
<feature type="transmembrane region" description="Helical" evidence="1">
    <location>
        <begin position="15"/>
        <end position="37"/>
    </location>
</feature>
<organism evidence="2 3">
    <name type="scientific">Dermatophagoides pteronyssinus</name>
    <name type="common">European house dust mite</name>
    <dbReference type="NCBI Taxonomy" id="6956"/>
    <lineage>
        <taxon>Eukaryota</taxon>
        <taxon>Metazoa</taxon>
        <taxon>Ecdysozoa</taxon>
        <taxon>Arthropoda</taxon>
        <taxon>Chelicerata</taxon>
        <taxon>Arachnida</taxon>
        <taxon>Acari</taxon>
        <taxon>Acariformes</taxon>
        <taxon>Sarcoptiformes</taxon>
        <taxon>Astigmata</taxon>
        <taxon>Psoroptidia</taxon>
        <taxon>Analgoidea</taxon>
        <taxon>Pyroglyphidae</taxon>
        <taxon>Dermatophagoidinae</taxon>
        <taxon>Dermatophagoides</taxon>
    </lineage>
</organism>
<keyword evidence="3" id="KW-1185">Reference proteome</keyword>
<reference evidence="2 3" key="1">
    <citation type="journal article" date="2018" name="J. Allergy Clin. Immunol.">
        <title>High-quality assembly of Dermatophagoides pteronyssinus genome and transcriptome reveals a wide range of novel allergens.</title>
        <authorList>
            <person name="Liu X.Y."/>
            <person name="Yang K.Y."/>
            <person name="Wang M.Q."/>
            <person name="Kwok J.S."/>
            <person name="Zeng X."/>
            <person name="Yang Z."/>
            <person name="Xiao X.J."/>
            <person name="Lau C.P."/>
            <person name="Li Y."/>
            <person name="Huang Z.M."/>
            <person name="Ba J.G."/>
            <person name="Yim A.K."/>
            <person name="Ouyang C.Y."/>
            <person name="Ngai S.M."/>
            <person name="Chan T.F."/>
            <person name="Leung E.L."/>
            <person name="Liu L."/>
            <person name="Liu Z.G."/>
            <person name="Tsui S.K."/>
        </authorList>
    </citation>
    <scope>NUCLEOTIDE SEQUENCE [LARGE SCALE GENOMIC DNA]</scope>
    <source>
        <strain evidence="2">Derp</strain>
    </source>
</reference>
<keyword evidence="1" id="KW-0812">Transmembrane</keyword>
<sequence length="69" mass="8328">MVTPPDKPSIFEKNFVVVLRFVYFSYIFSVLLTYIYGKHPKREKKRRKFGILFFNAPRYGTMRKELCSK</sequence>
<evidence type="ECO:0000256" key="1">
    <source>
        <dbReference type="SAM" id="Phobius"/>
    </source>
</evidence>
<name>A0ABQ8JUR4_DERPT</name>
<evidence type="ECO:0000313" key="3">
    <source>
        <dbReference type="Proteomes" id="UP000887458"/>
    </source>
</evidence>
<keyword evidence="1" id="KW-0472">Membrane</keyword>
<comment type="caution">
    <text evidence="2">The sequence shown here is derived from an EMBL/GenBank/DDBJ whole genome shotgun (WGS) entry which is preliminary data.</text>
</comment>
<dbReference type="Proteomes" id="UP000887458">
    <property type="component" value="Unassembled WGS sequence"/>
</dbReference>
<proteinExistence type="predicted"/>
<protein>
    <submittedName>
        <fullName evidence="2">Uncharacterized protein</fullName>
    </submittedName>
</protein>
<reference evidence="2 3" key="2">
    <citation type="journal article" date="2022" name="Mol. Biol. Evol.">
        <title>Comparative Genomics Reveals Insights into the Divergent Evolution of Astigmatic Mites and Household Pest Adaptations.</title>
        <authorList>
            <person name="Xiong Q."/>
            <person name="Wan A.T."/>
            <person name="Liu X."/>
            <person name="Fung C.S."/>
            <person name="Xiao X."/>
            <person name="Malainual N."/>
            <person name="Hou J."/>
            <person name="Wang L."/>
            <person name="Wang M."/>
            <person name="Yang K.Y."/>
            <person name="Cui Y."/>
            <person name="Leung E.L."/>
            <person name="Nong W."/>
            <person name="Shin S.K."/>
            <person name="Au S.W."/>
            <person name="Jeong K.Y."/>
            <person name="Chew F.T."/>
            <person name="Hui J.H."/>
            <person name="Leung T.F."/>
            <person name="Tungtrongchitr A."/>
            <person name="Zhong N."/>
            <person name="Liu Z."/>
            <person name="Tsui S.K."/>
        </authorList>
    </citation>
    <scope>NUCLEOTIDE SEQUENCE [LARGE SCALE GENOMIC DNA]</scope>
    <source>
        <strain evidence="2">Derp</strain>
    </source>
</reference>